<keyword evidence="9" id="KW-1185">Reference proteome</keyword>
<evidence type="ECO:0000256" key="6">
    <source>
        <dbReference type="SAM" id="Phobius"/>
    </source>
</evidence>
<feature type="transmembrane region" description="Helical" evidence="6">
    <location>
        <begin position="213"/>
        <end position="233"/>
    </location>
</feature>
<dbReference type="Pfam" id="PF09924">
    <property type="entry name" value="LPG_synthase_C"/>
    <property type="match status" value="1"/>
</dbReference>
<dbReference type="Gene3D" id="1.20.1540.10">
    <property type="entry name" value="Rhomboid-like"/>
    <property type="match status" value="1"/>
</dbReference>
<keyword evidence="5 6" id="KW-0472">Membrane</keyword>
<evidence type="ECO:0000256" key="2">
    <source>
        <dbReference type="ARBA" id="ARBA00022475"/>
    </source>
</evidence>
<reference evidence="8 9" key="1">
    <citation type="journal article" date="2008" name="Int. J. Syst. Evol. Microbiol.">
        <title>Leifsonia pindariensis sp. nov., isolated from the Pindari glacier of the Indian Himalayas, and emended description of the genus Leifsonia.</title>
        <authorList>
            <person name="Reddy G.S."/>
            <person name="Prabagaran S.R."/>
            <person name="Shivaji S."/>
        </authorList>
    </citation>
    <scope>NUCLEOTIDE SEQUENCE [LARGE SCALE GENOMIC DNA]</scope>
    <source>
        <strain evidence="8 9">PON 10</strain>
    </source>
</reference>
<keyword evidence="2" id="KW-1003">Cell membrane</keyword>
<gene>
    <name evidence="8" type="ORF">GY24_06735</name>
</gene>
<evidence type="ECO:0000313" key="8">
    <source>
        <dbReference type="EMBL" id="PPL19305.1"/>
    </source>
</evidence>
<evidence type="ECO:0000256" key="1">
    <source>
        <dbReference type="ARBA" id="ARBA00004651"/>
    </source>
</evidence>
<protein>
    <recommendedName>
        <fullName evidence="7">Phosphatidylglycerol lysyltransferase C-terminal domain-containing protein</fullName>
    </recommendedName>
</protein>
<dbReference type="PANTHER" id="PTHR34697">
    <property type="entry name" value="PHOSPHATIDYLGLYCEROL LYSYLTRANSFERASE"/>
    <property type="match status" value="1"/>
</dbReference>
<dbReference type="InterPro" id="IPR035952">
    <property type="entry name" value="Rhomboid-like_sf"/>
</dbReference>
<name>A0ABX5AWP0_9MICO</name>
<organism evidence="8 9">
    <name type="scientific">Microterricola pindariensis</name>
    <dbReference type="NCBI Taxonomy" id="478010"/>
    <lineage>
        <taxon>Bacteria</taxon>
        <taxon>Bacillati</taxon>
        <taxon>Actinomycetota</taxon>
        <taxon>Actinomycetes</taxon>
        <taxon>Micrococcales</taxon>
        <taxon>Microbacteriaceae</taxon>
        <taxon>Microterricola</taxon>
    </lineage>
</organism>
<evidence type="ECO:0000259" key="7">
    <source>
        <dbReference type="Pfam" id="PF09924"/>
    </source>
</evidence>
<dbReference type="InterPro" id="IPR051211">
    <property type="entry name" value="PG_lysyltransferase"/>
</dbReference>
<feature type="transmembrane region" description="Helical" evidence="6">
    <location>
        <begin position="183"/>
        <end position="201"/>
    </location>
</feature>
<sequence>MRTVAELPRRSGLTLAALVLLLGVGAATGALWMPASQQSWYPSVGYGLPAFEAGAWWTPLTGTFLGAEPSHYLPILILVAGGLGWAERALGAWRAAAVFAAGQLFAILGAAALLAVLRPSGWSWAVELAAQYDVGPSGGAFACAAAATVTLRSPWRLRARLALGAWVGVAALFLGTLPDLEHLLGAGLALAVMPLLPRYRMPLSRPSEREWRLVAFSGLVVIGAVQVIVNLVTVDGPLGSSTASLALWGDVALDLLVIALIGHGVRRGVRLAWWGAVILALLNQVQLILLIVLFVLAGESVPGAAFAAASSVLWLAQLLVLLVARGAFRVPVRRRLRHPGGALQSAPGHAVSLLRGVGGGTLSWMSTWRGNEYLFSRALPDAAPDAVVAFQRHAGVAIALGDPIAPAGRVGAVLRDFAEASQGAGLTPCVFSASAAVRDAAPADWRSLQVAEDTLIDLPAMELRGKRWQNVRAALNRAEREGIGFRLVRLAEQPWAILAQVRAISEQWVGDKGLPEMRFTLGGVDEALDPEVWVGIAVDADGSVHGVTSWLPVYGAGGVVDGWTLDLMRRRDGGFGPVMEYLIASSALAFKEQGARFVSLSGAPLVNSSETEIGPIERVLGMMATLLEPLYGFRSLHQFKAKFNPRPEPLYLLYRDEADLPRIGIALTRAYLPDASLRDLVRAAS</sequence>
<keyword evidence="3 6" id="KW-0812">Transmembrane</keyword>
<dbReference type="InterPro" id="IPR024320">
    <property type="entry name" value="LPG_synthase_C"/>
</dbReference>
<evidence type="ECO:0000256" key="4">
    <source>
        <dbReference type="ARBA" id="ARBA00022989"/>
    </source>
</evidence>
<dbReference type="SUPFAM" id="SSF144091">
    <property type="entry name" value="Rhomboid-like"/>
    <property type="match status" value="1"/>
</dbReference>
<feature type="transmembrane region" description="Helical" evidence="6">
    <location>
        <begin position="272"/>
        <end position="297"/>
    </location>
</feature>
<evidence type="ECO:0000256" key="3">
    <source>
        <dbReference type="ARBA" id="ARBA00022692"/>
    </source>
</evidence>
<dbReference type="Proteomes" id="UP000237755">
    <property type="component" value="Unassembled WGS sequence"/>
</dbReference>
<feature type="transmembrane region" description="Helical" evidence="6">
    <location>
        <begin position="245"/>
        <end position="265"/>
    </location>
</feature>
<comment type="subcellular location">
    <subcellularLocation>
        <location evidence="1">Cell membrane</location>
        <topology evidence="1">Multi-pass membrane protein</topology>
    </subcellularLocation>
</comment>
<evidence type="ECO:0000256" key="5">
    <source>
        <dbReference type="ARBA" id="ARBA00023136"/>
    </source>
</evidence>
<feature type="transmembrane region" description="Helical" evidence="6">
    <location>
        <begin position="98"/>
        <end position="117"/>
    </location>
</feature>
<dbReference type="EMBL" id="MPZN01000016">
    <property type="protein sequence ID" value="PPL19305.1"/>
    <property type="molecule type" value="Genomic_DNA"/>
</dbReference>
<accession>A0ABX5AWP0</accession>
<feature type="domain" description="Phosphatidylglycerol lysyltransferase C-terminal" evidence="7">
    <location>
        <begin position="358"/>
        <end position="654"/>
    </location>
</feature>
<feature type="transmembrane region" description="Helical" evidence="6">
    <location>
        <begin position="69"/>
        <end position="86"/>
    </location>
</feature>
<feature type="transmembrane region" description="Helical" evidence="6">
    <location>
        <begin position="303"/>
        <end position="328"/>
    </location>
</feature>
<proteinExistence type="predicted"/>
<dbReference type="PANTHER" id="PTHR34697:SF2">
    <property type="entry name" value="PHOSPHATIDYLGLYCEROL LYSYLTRANSFERASE"/>
    <property type="match status" value="1"/>
</dbReference>
<evidence type="ECO:0000313" key="9">
    <source>
        <dbReference type="Proteomes" id="UP000237755"/>
    </source>
</evidence>
<keyword evidence="4 6" id="KW-1133">Transmembrane helix</keyword>
<feature type="transmembrane region" description="Helical" evidence="6">
    <location>
        <begin position="161"/>
        <end position="177"/>
    </location>
</feature>
<feature type="transmembrane region" description="Helical" evidence="6">
    <location>
        <begin position="129"/>
        <end position="149"/>
    </location>
</feature>
<comment type="caution">
    <text evidence="8">The sequence shown here is derived from an EMBL/GenBank/DDBJ whole genome shotgun (WGS) entry which is preliminary data.</text>
</comment>
<dbReference type="SUPFAM" id="SSF55729">
    <property type="entry name" value="Acyl-CoA N-acyltransferases (Nat)"/>
    <property type="match status" value="1"/>
</dbReference>
<dbReference type="InterPro" id="IPR016181">
    <property type="entry name" value="Acyl_CoA_acyltransferase"/>
</dbReference>